<name>A0A9P5ZUC7_PLEER</name>
<reference evidence="2" key="1">
    <citation type="submission" date="2020-11" db="EMBL/GenBank/DDBJ databases">
        <authorList>
            <consortium name="DOE Joint Genome Institute"/>
            <person name="Ahrendt S."/>
            <person name="Riley R."/>
            <person name="Andreopoulos W."/>
            <person name="Labutti K."/>
            <person name="Pangilinan J."/>
            <person name="Ruiz-Duenas F.J."/>
            <person name="Barrasa J.M."/>
            <person name="Sanchez-Garcia M."/>
            <person name="Camarero S."/>
            <person name="Miyauchi S."/>
            <person name="Serrano A."/>
            <person name="Linde D."/>
            <person name="Babiker R."/>
            <person name="Drula E."/>
            <person name="Ayuso-Fernandez I."/>
            <person name="Pacheco R."/>
            <person name="Padilla G."/>
            <person name="Ferreira P."/>
            <person name="Barriuso J."/>
            <person name="Kellner H."/>
            <person name="Castanera R."/>
            <person name="Alfaro M."/>
            <person name="Ramirez L."/>
            <person name="Pisabarro A.G."/>
            <person name="Kuo A."/>
            <person name="Tritt A."/>
            <person name="Lipzen A."/>
            <person name="He G."/>
            <person name="Yan M."/>
            <person name="Ng V."/>
            <person name="Cullen D."/>
            <person name="Martin F."/>
            <person name="Rosso M.-N."/>
            <person name="Henrissat B."/>
            <person name="Hibbett D."/>
            <person name="Martinez A.T."/>
            <person name="Grigoriev I.V."/>
        </authorList>
    </citation>
    <scope>NUCLEOTIDE SEQUENCE</scope>
    <source>
        <strain evidence="2">ATCC 90797</strain>
    </source>
</reference>
<evidence type="ECO:0000256" key="1">
    <source>
        <dbReference type="SAM" id="Phobius"/>
    </source>
</evidence>
<keyword evidence="1" id="KW-1133">Transmembrane helix</keyword>
<evidence type="ECO:0000313" key="3">
    <source>
        <dbReference type="Proteomes" id="UP000807025"/>
    </source>
</evidence>
<dbReference type="AlphaFoldDB" id="A0A9P5ZUC7"/>
<dbReference type="Proteomes" id="UP000807025">
    <property type="component" value="Unassembled WGS sequence"/>
</dbReference>
<keyword evidence="1" id="KW-0472">Membrane</keyword>
<feature type="transmembrane region" description="Helical" evidence="1">
    <location>
        <begin position="67"/>
        <end position="87"/>
    </location>
</feature>
<organism evidence="2 3">
    <name type="scientific">Pleurotus eryngii</name>
    <name type="common">Boletus of the steppes</name>
    <dbReference type="NCBI Taxonomy" id="5323"/>
    <lineage>
        <taxon>Eukaryota</taxon>
        <taxon>Fungi</taxon>
        <taxon>Dikarya</taxon>
        <taxon>Basidiomycota</taxon>
        <taxon>Agaricomycotina</taxon>
        <taxon>Agaricomycetes</taxon>
        <taxon>Agaricomycetidae</taxon>
        <taxon>Agaricales</taxon>
        <taxon>Pleurotineae</taxon>
        <taxon>Pleurotaceae</taxon>
        <taxon>Pleurotus</taxon>
    </lineage>
</organism>
<accession>A0A9P5ZUC7</accession>
<dbReference type="EMBL" id="MU154587">
    <property type="protein sequence ID" value="KAF9493318.1"/>
    <property type="molecule type" value="Genomic_DNA"/>
</dbReference>
<sequence>MCAPSTHICSTNDTLRSGLPPVRPADPYLRLTPALNRGPTMASDARSCQRQVASTTQQRPSVVPITYIFPIICRIFFVVGVHSIVALHNRGQVRRNKDPVINFADTILSRFDGHWQIRTIRALRWGLRGLGEVKTHARSSNDSSSPRGCIGRSCYLFDPLRSDGSKRMATRSSHTAPSDTSDKRKIFLGKTGRLILVDYHAL</sequence>
<keyword evidence="3" id="KW-1185">Reference proteome</keyword>
<comment type="caution">
    <text evidence="2">The sequence shown here is derived from an EMBL/GenBank/DDBJ whole genome shotgun (WGS) entry which is preliminary data.</text>
</comment>
<proteinExistence type="predicted"/>
<gene>
    <name evidence="2" type="ORF">BDN71DRAFT_1450449</name>
</gene>
<keyword evidence="1" id="KW-0812">Transmembrane</keyword>
<protein>
    <submittedName>
        <fullName evidence="2">Uncharacterized protein</fullName>
    </submittedName>
</protein>
<evidence type="ECO:0000313" key="2">
    <source>
        <dbReference type="EMBL" id="KAF9493318.1"/>
    </source>
</evidence>